<evidence type="ECO:0000313" key="1">
    <source>
        <dbReference type="EMBL" id="QIM53108.1"/>
    </source>
</evidence>
<reference evidence="1 2" key="1">
    <citation type="submission" date="2020-03" db="EMBL/GenBank/DDBJ databases">
        <title>Hydrogenophaga sp. nov. isolated from cyanobacterial mat.</title>
        <authorList>
            <person name="Thorat V."/>
            <person name="Kirdat K."/>
            <person name="Tiwarekar B."/>
            <person name="Costa E.D."/>
            <person name="Yadav A."/>
        </authorList>
    </citation>
    <scope>NUCLEOTIDE SEQUENCE [LARGE SCALE GENOMIC DNA]</scope>
    <source>
        <strain evidence="1 2">BA0156</strain>
    </source>
</reference>
<evidence type="ECO:0000313" key="2">
    <source>
        <dbReference type="Proteomes" id="UP000503162"/>
    </source>
</evidence>
<evidence type="ECO:0008006" key="3">
    <source>
        <dbReference type="Google" id="ProtNLM"/>
    </source>
</evidence>
<gene>
    <name evidence="1" type="ORF">G9Q37_13610</name>
</gene>
<sequence length="109" mass="11660">MNTPTLPADVHVLVLCADWCTQCRAFTAVADTLAGPRLRWVDIEDAGLDADELGITAFPSVAVLRPAGVLRYLGPVRADREGFLAQVAQLSRLDERAPPAALRPLLSPG</sequence>
<name>A0A6G8IJA6_9BURK</name>
<accession>A0A6G8IJA6</accession>
<proteinExistence type="predicted"/>
<dbReference type="KEGG" id="hcz:G9Q37_13610"/>
<dbReference type="SUPFAM" id="SSF52833">
    <property type="entry name" value="Thioredoxin-like"/>
    <property type="match status" value="1"/>
</dbReference>
<protein>
    <recommendedName>
        <fullName evidence="3">Thioredoxin</fullName>
    </recommendedName>
</protein>
<organism evidence="1 2">
    <name type="scientific">Hydrogenophaga crocea</name>
    <dbReference type="NCBI Taxonomy" id="2716225"/>
    <lineage>
        <taxon>Bacteria</taxon>
        <taxon>Pseudomonadati</taxon>
        <taxon>Pseudomonadota</taxon>
        <taxon>Betaproteobacteria</taxon>
        <taxon>Burkholderiales</taxon>
        <taxon>Comamonadaceae</taxon>
        <taxon>Hydrogenophaga</taxon>
    </lineage>
</organism>
<dbReference type="AlphaFoldDB" id="A0A6G8IJA6"/>
<dbReference type="Proteomes" id="UP000503162">
    <property type="component" value="Chromosome"/>
</dbReference>
<dbReference type="EMBL" id="CP049989">
    <property type="protein sequence ID" value="QIM53108.1"/>
    <property type="molecule type" value="Genomic_DNA"/>
</dbReference>
<keyword evidence="2" id="KW-1185">Reference proteome</keyword>
<dbReference type="RefSeq" id="WP_166227864.1">
    <property type="nucleotide sequence ID" value="NZ_CP049989.1"/>
</dbReference>
<dbReference type="InterPro" id="IPR036249">
    <property type="entry name" value="Thioredoxin-like_sf"/>
</dbReference>
<dbReference type="Gene3D" id="3.40.30.10">
    <property type="entry name" value="Glutaredoxin"/>
    <property type="match status" value="1"/>
</dbReference>